<dbReference type="Pfam" id="PF13715">
    <property type="entry name" value="CarbopepD_reg_2"/>
    <property type="match status" value="1"/>
</dbReference>
<protein>
    <submittedName>
        <fullName evidence="3">TonB-dependent receptor</fullName>
    </submittedName>
</protein>
<dbReference type="EMBL" id="JBELQA010000006">
    <property type="protein sequence ID" value="MFL9831388.1"/>
    <property type="molecule type" value="Genomic_DNA"/>
</dbReference>
<comment type="caution">
    <text evidence="3">The sequence shown here is derived from an EMBL/GenBank/DDBJ whole genome shotgun (WGS) entry which is preliminary data.</text>
</comment>
<evidence type="ECO:0000259" key="2">
    <source>
        <dbReference type="Pfam" id="PF07715"/>
    </source>
</evidence>
<gene>
    <name evidence="3" type="ORF">ABS764_11065</name>
</gene>
<organism evidence="3 4">
    <name type="scientific">Flavobacterium plantiphilum</name>
    <dbReference type="NCBI Taxonomy" id="3163297"/>
    <lineage>
        <taxon>Bacteria</taxon>
        <taxon>Pseudomonadati</taxon>
        <taxon>Bacteroidota</taxon>
        <taxon>Flavobacteriia</taxon>
        <taxon>Flavobacteriales</taxon>
        <taxon>Flavobacteriaceae</taxon>
        <taxon>Flavobacterium</taxon>
    </lineage>
</organism>
<dbReference type="InterPro" id="IPR008969">
    <property type="entry name" value="CarboxyPept-like_regulatory"/>
</dbReference>
<keyword evidence="1" id="KW-0472">Membrane</keyword>
<dbReference type="Proteomes" id="UP001629260">
    <property type="component" value="Unassembled WGS sequence"/>
</dbReference>
<dbReference type="SUPFAM" id="SSF56935">
    <property type="entry name" value="Porins"/>
    <property type="match status" value="1"/>
</dbReference>
<keyword evidence="1" id="KW-1134">Transmembrane beta strand</keyword>
<keyword evidence="1" id="KW-0998">Cell outer membrane</keyword>
<comment type="subcellular location">
    <subcellularLocation>
        <location evidence="1">Cell outer membrane</location>
        <topology evidence="1">Multi-pass membrane protein</topology>
    </subcellularLocation>
</comment>
<keyword evidence="3" id="KW-0675">Receptor</keyword>
<keyword evidence="1" id="KW-0813">Transport</keyword>
<dbReference type="NCBIfam" id="TIGR04057">
    <property type="entry name" value="SusC_RagA_signa"/>
    <property type="match status" value="1"/>
</dbReference>
<sequence length="1070" mass="118451">MKIQLIKIPRKGKFVVMGVLFQFMYSNVLLANEGNTSLPSVETNKSQKTQQIIITGTITSAEDKMPIPGVTVSVKGNPKIGVVADFDGKYKISVPSSDAILIFSSIGFTTIEKKLSGQSVINVVMTSDQTVLEEVVIVGYGTQKKESLVAAISQVSGKTLERAGGVSSLGAALTGNAPGLVTNASTGMPGEEDPRIVIRGSSSPNGSDPLILVDGIERPMNSVDIGSVETVSVLKDASATAVYGSRGANGVILITTKRGSLGKAQIRARINSTMKSPSQLPNKFDAYDALMVKNQAIENELSLSPGAWNNYLPQDIIDKYRFPANQTERERYPNVDWAKTLFKDFVMSHNASLNVSGGTDFVKYFSSIDYLHEGDLFRKVDNNRGYEGGYGFDRINVRTNLDFTLSPTTTFKVSLSGSHGVRKMPAARLNEYTMWDAAYSTAPDVFLPYYESDGSWGYFAPNEGKASNSVRSLALSGVEYQTTTRINTDFSLTQNLDKLIKGLSITGTIAFDNSFREVSRGVNDINNNTQEKWIDPATGLAIFKRPFDANNRFDFQDGVRWTPNAGNVDNNQTFRRLFYQGQLNYNTTINDDHNIAITALVNRNEFTQGSQIPSYREDWVFRTAYDYRGKYFIEYNGAYNGSEKFGVGNRFGFFSSGGLSWIISKENFMKKTSSFIDLLKLRANYGEVGDDSAGARFAYQSLWGLGGQSQLGTLGEGGELSPYVWYTENSVGNPNVKWEKVVKSNFGLDFGFFKGFLKGSVDVFQDERSDILVNGVNRAIPSYYGASSPPAANLGIVRNRGYEIEIKLNHTFANGLNLWSDLNMTHAKSDVIELDDPKLLPDYQKRVGRPLGQAYSHVAQGYYNTWDDLYASTIHDQNDAQKLPGNYNLIDYNGDGIINTFDNIPFGYSGVPQNTYNANVGLNWKNFSVFVQFYGVNNVTRQVVLGSLVSQNTVVYDQGTLWNKDNINADVPMPRWLSTPSPYNNAQRYMYDGSYIRFKNAEIAYTFDNSSSFVKSLGIQSVRVFVNGDNLYIWSKMPDDRESNFAGTGWASQGAYPTVKRYNVGANIIF</sequence>
<dbReference type="PROSITE" id="PS52016">
    <property type="entry name" value="TONB_DEPENDENT_REC_3"/>
    <property type="match status" value="1"/>
</dbReference>
<keyword evidence="4" id="KW-1185">Reference proteome</keyword>
<keyword evidence="1" id="KW-0812">Transmembrane</keyword>
<dbReference type="SUPFAM" id="SSF49464">
    <property type="entry name" value="Carboxypeptidase regulatory domain-like"/>
    <property type="match status" value="1"/>
</dbReference>
<name>A0ABW8XU10_9FLAO</name>
<comment type="similarity">
    <text evidence="1">Belongs to the TonB-dependent receptor family.</text>
</comment>
<dbReference type="RefSeq" id="WP_408081861.1">
    <property type="nucleotide sequence ID" value="NZ_JBELQA010000006.1"/>
</dbReference>
<dbReference type="Pfam" id="PF07715">
    <property type="entry name" value="Plug"/>
    <property type="match status" value="1"/>
</dbReference>
<reference evidence="3 4" key="1">
    <citation type="submission" date="2024-06" db="EMBL/GenBank/DDBJ databases">
        <authorList>
            <person name="Kaempfer P."/>
            <person name="Viver T."/>
        </authorList>
    </citation>
    <scope>NUCLEOTIDE SEQUENCE [LARGE SCALE GENOMIC DNA]</scope>
    <source>
        <strain evidence="3 4">ST-87</strain>
    </source>
</reference>
<dbReference type="InterPro" id="IPR023997">
    <property type="entry name" value="TonB-dep_OMP_SusC/RagA_CS"/>
</dbReference>
<feature type="domain" description="TonB-dependent receptor plug" evidence="2">
    <location>
        <begin position="145"/>
        <end position="251"/>
    </location>
</feature>
<evidence type="ECO:0000313" key="4">
    <source>
        <dbReference type="Proteomes" id="UP001629260"/>
    </source>
</evidence>
<evidence type="ECO:0000256" key="1">
    <source>
        <dbReference type="PROSITE-ProRule" id="PRU01360"/>
    </source>
</evidence>
<dbReference type="NCBIfam" id="TIGR04056">
    <property type="entry name" value="OMP_RagA_SusC"/>
    <property type="match status" value="1"/>
</dbReference>
<dbReference type="Gene3D" id="2.170.130.10">
    <property type="entry name" value="TonB-dependent receptor, plug domain"/>
    <property type="match status" value="1"/>
</dbReference>
<dbReference type="InterPro" id="IPR023996">
    <property type="entry name" value="TonB-dep_OMP_SusC/RagA"/>
</dbReference>
<evidence type="ECO:0000313" key="3">
    <source>
        <dbReference type="EMBL" id="MFL9831388.1"/>
    </source>
</evidence>
<dbReference type="Gene3D" id="2.60.40.1120">
    <property type="entry name" value="Carboxypeptidase-like, regulatory domain"/>
    <property type="match status" value="1"/>
</dbReference>
<accession>A0ABW8XU10</accession>
<dbReference type="InterPro" id="IPR039426">
    <property type="entry name" value="TonB-dep_rcpt-like"/>
</dbReference>
<proteinExistence type="inferred from homology"/>
<dbReference type="InterPro" id="IPR012910">
    <property type="entry name" value="Plug_dom"/>
</dbReference>
<dbReference type="InterPro" id="IPR037066">
    <property type="entry name" value="Plug_dom_sf"/>
</dbReference>